<evidence type="ECO:0000313" key="2">
    <source>
        <dbReference type="Proteomes" id="UP000188533"/>
    </source>
</evidence>
<proteinExistence type="predicted"/>
<gene>
    <name evidence="1" type="ORF">LENED_007245</name>
</gene>
<comment type="caution">
    <text evidence="1">The sequence shown here is derived from an EMBL/GenBank/DDBJ whole genome shotgun (WGS) entry which is preliminary data.</text>
</comment>
<keyword evidence="2" id="KW-1185">Reference proteome</keyword>
<dbReference type="Proteomes" id="UP000188533">
    <property type="component" value="Unassembled WGS sequence"/>
</dbReference>
<protein>
    <submittedName>
        <fullName evidence="1">Uncharacterized protein</fullName>
    </submittedName>
</protein>
<organism evidence="1 2">
    <name type="scientific">Lentinula edodes</name>
    <name type="common">Shiitake mushroom</name>
    <name type="synonym">Lentinus edodes</name>
    <dbReference type="NCBI Taxonomy" id="5353"/>
    <lineage>
        <taxon>Eukaryota</taxon>
        <taxon>Fungi</taxon>
        <taxon>Dikarya</taxon>
        <taxon>Basidiomycota</taxon>
        <taxon>Agaricomycotina</taxon>
        <taxon>Agaricomycetes</taxon>
        <taxon>Agaricomycetidae</taxon>
        <taxon>Agaricales</taxon>
        <taxon>Marasmiineae</taxon>
        <taxon>Omphalotaceae</taxon>
        <taxon>Lentinula</taxon>
    </lineage>
</organism>
<accession>A0A1Q3EDZ5</accession>
<reference evidence="1 2" key="2">
    <citation type="submission" date="2017-02" db="EMBL/GenBank/DDBJ databases">
        <title>A genome survey and senescence transcriptome analysis in Lentinula edodes.</title>
        <authorList>
            <person name="Sakamoto Y."/>
            <person name="Nakade K."/>
            <person name="Sato S."/>
            <person name="Yoshida Y."/>
            <person name="Miyazaki K."/>
            <person name="Natsume S."/>
            <person name="Konno N."/>
        </authorList>
    </citation>
    <scope>NUCLEOTIDE SEQUENCE [LARGE SCALE GENOMIC DNA]</scope>
    <source>
        <strain evidence="1 2">NBRC 111202</strain>
    </source>
</reference>
<sequence length="71" mass="8084">MMIECSREDWLSPFISLPPPSLTVYDFIDIEGTFIDASCLPEVKTAVSILEMFLGDTDGWRRRLTAREDDA</sequence>
<dbReference type="EMBL" id="BDGU01000248">
    <property type="protein sequence ID" value="GAW05389.1"/>
    <property type="molecule type" value="Genomic_DNA"/>
</dbReference>
<dbReference type="AlphaFoldDB" id="A0A1Q3EDZ5"/>
<name>A0A1Q3EDZ5_LENED</name>
<evidence type="ECO:0000313" key="1">
    <source>
        <dbReference type="EMBL" id="GAW05389.1"/>
    </source>
</evidence>
<reference evidence="1 2" key="1">
    <citation type="submission" date="2016-08" db="EMBL/GenBank/DDBJ databases">
        <authorList>
            <consortium name="Lentinula edodes genome sequencing consortium"/>
            <person name="Sakamoto Y."/>
            <person name="Nakade K."/>
            <person name="Sato S."/>
            <person name="Yoshida Y."/>
            <person name="Miyazaki K."/>
            <person name="Natsume S."/>
            <person name="Konno N."/>
        </authorList>
    </citation>
    <scope>NUCLEOTIDE SEQUENCE [LARGE SCALE GENOMIC DNA]</scope>
    <source>
        <strain evidence="1 2">NBRC 111202</strain>
    </source>
</reference>